<keyword evidence="3" id="KW-0378">Hydrolase</keyword>
<dbReference type="SUPFAM" id="SSF52540">
    <property type="entry name" value="P-loop containing nucleoside triphosphate hydrolases"/>
    <property type="match status" value="2"/>
</dbReference>
<feature type="domain" description="ATP-dependent RecD2 DNA helicase SH3" evidence="6">
    <location>
        <begin position="586"/>
        <end position="644"/>
    </location>
</feature>
<dbReference type="RefSeq" id="WP_105959584.1">
    <property type="nucleotide sequence ID" value="NZ_PVNS01000010.1"/>
</dbReference>
<evidence type="ECO:0000256" key="1">
    <source>
        <dbReference type="ARBA" id="ARBA00022741"/>
    </source>
</evidence>
<evidence type="ECO:0000259" key="4">
    <source>
        <dbReference type="Pfam" id="PF13538"/>
    </source>
</evidence>
<dbReference type="Gene3D" id="2.30.30.940">
    <property type="match status" value="1"/>
</dbReference>
<evidence type="ECO:0000259" key="5">
    <source>
        <dbReference type="Pfam" id="PF14490"/>
    </source>
</evidence>
<keyword evidence="3" id="KW-0238">DNA-binding</keyword>
<dbReference type="Pfam" id="PF23139">
    <property type="entry name" value="OB_YrrC"/>
    <property type="match status" value="1"/>
</dbReference>
<dbReference type="EC" id="5.6.2.3" evidence="3"/>
<dbReference type="InterPro" id="IPR029493">
    <property type="entry name" value="RecD2-like_HHH"/>
</dbReference>
<protein>
    <recommendedName>
        <fullName evidence="3">ATP-dependent RecD2 DNA helicase</fullName>
        <ecNumber evidence="3">5.6.2.3</ecNumber>
    </recommendedName>
    <alternativeName>
        <fullName evidence="3">DNA 5'-3' helicase subunit RecD2</fullName>
    </alternativeName>
</protein>
<feature type="domain" description="ATP-dependent RecD2 DNA helicase-like helix-hairpin-helix" evidence="5">
    <location>
        <begin position="150"/>
        <end position="240"/>
    </location>
</feature>
<dbReference type="GO" id="GO:0003677">
    <property type="term" value="F:DNA binding"/>
    <property type="evidence" value="ECO:0007669"/>
    <property type="project" value="UniProtKB-UniRule"/>
</dbReference>
<evidence type="ECO:0000256" key="3">
    <source>
        <dbReference type="HAMAP-Rule" id="MF_01488"/>
    </source>
</evidence>
<proteinExistence type="inferred from homology"/>
<dbReference type="Gene3D" id="3.40.50.300">
    <property type="entry name" value="P-loop containing nucleotide triphosphate hydrolases"/>
    <property type="match status" value="2"/>
</dbReference>
<keyword evidence="2 3" id="KW-0067">ATP-binding</keyword>
<evidence type="ECO:0000259" key="6">
    <source>
        <dbReference type="Pfam" id="PF18335"/>
    </source>
</evidence>
<feature type="binding site" evidence="3">
    <location>
        <begin position="359"/>
        <end position="363"/>
    </location>
    <ligand>
        <name>ATP</name>
        <dbReference type="ChEBI" id="CHEBI:30616"/>
    </ligand>
</feature>
<evidence type="ECO:0000313" key="8">
    <source>
        <dbReference type="EMBL" id="PRO65027.1"/>
    </source>
</evidence>
<dbReference type="PANTHER" id="PTHR43788:SF6">
    <property type="entry name" value="DNA HELICASE B"/>
    <property type="match status" value="1"/>
</dbReference>
<comment type="similarity">
    <text evidence="3">Belongs to the RecD family. RecD2 subfamily.</text>
</comment>
<dbReference type="GO" id="GO:0005524">
    <property type="term" value="F:ATP binding"/>
    <property type="evidence" value="ECO:0007669"/>
    <property type="project" value="UniProtKB-UniRule"/>
</dbReference>
<dbReference type="AlphaFoldDB" id="A0A2P6MFJ1"/>
<dbReference type="Gene3D" id="1.10.10.2220">
    <property type="match status" value="1"/>
</dbReference>
<dbReference type="InterPro" id="IPR050534">
    <property type="entry name" value="Coronavir_polyprotein_1ab"/>
</dbReference>
<keyword evidence="3" id="KW-0413">Isomerase</keyword>
<accession>A0A2P6MFJ1</accession>
<dbReference type="Proteomes" id="UP000243650">
    <property type="component" value="Unassembled WGS sequence"/>
</dbReference>
<keyword evidence="1 3" id="KW-0547">Nucleotide-binding</keyword>
<sequence>MMEDKPYIQGELLHLIYHQEDSLYTVAKIKVDKASDGLREKEAVVVGMMARPDRDTTYIFHGYPTDHPRFGRQFKFETYEKKTPDTKQGLITYFSSDRFPGVGKKTAEAVVETFGTGAISEILARPSRLSEVPKLDGEKAEIIHQQLVEDQGIEEVLMKLHEYGFGLKLAVSIYQAYKTEALQVIEENPYRMVEDVTGVGFVRADQIGRGQGITGEHPDRLKAAVLFTLQEQCLNEGHVYMKTETVIQAALSLLEQGSTEPVEPLRIADVIVELGEEEKLILVDERMYIPSLFFAEQGIATSISRLSEQPVEADFPESEILKAVGDVEEKHSVSYASSQREAIETALSSPMMMLTGGPGTGKTTVIQGVIEVYASLHGLSLSREDYSGSREPYPFLLAAPTGRAAKRMKESTGLPASTIHRLLGYKGVEEEGYEHDEETPLEGRLLILDEMSMVDTWLANQLLRAVPSGMQVVIVGDEDQLPSVGPGQVLTDLLQAGRMPIVRLTDIFRQSENSEIITFSHQVKQGLLPEQIDQSSDDLRFFPARPDTVVDAVCKICSGALAKGYAARDIQVLAPMYKGPAGIDQLNLSLQELFNPKQERTKEITFGDLSYRVGDMVLQLVNNLEENVFNGDRGEIVAILTEKETADKQLQLVISFDGTEVTYGRADLTQITHAYCSSIHKAQGSEYPIVIMPVVRSYYRMLRRKLIYTGITRAKQFLLLCGDWEALSMAVESSRELERNTTLVERLTGEGIPTIEETVDTNAGNSL</sequence>
<organism evidence="8 9">
    <name type="scientific">Alkalicoccus urumqiensis</name>
    <name type="common">Bacillus urumqiensis</name>
    <dbReference type="NCBI Taxonomy" id="1548213"/>
    <lineage>
        <taxon>Bacteria</taxon>
        <taxon>Bacillati</taxon>
        <taxon>Bacillota</taxon>
        <taxon>Bacilli</taxon>
        <taxon>Bacillales</taxon>
        <taxon>Bacillaceae</taxon>
        <taxon>Alkalicoccus</taxon>
    </lineage>
</organism>
<dbReference type="Pfam" id="PF13538">
    <property type="entry name" value="UvrD_C_2"/>
    <property type="match status" value="1"/>
</dbReference>
<evidence type="ECO:0000256" key="2">
    <source>
        <dbReference type="ARBA" id="ARBA00022840"/>
    </source>
</evidence>
<dbReference type="CDD" id="cd17933">
    <property type="entry name" value="DEXSc_RecD-like"/>
    <property type="match status" value="1"/>
</dbReference>
<name>A0A2P6MFJ1_ALKUR</name>
<dbReference type="GO" id="GO:0009338">
    <property type="term" value="C:exodeoxyribonuclease V complex"/>
    <property type="evidence" value="ECO:0007669"/>
    <property type="project" value="TreeGrafter"/>
</dbReference>
<feature type="domain" description="ATP-dependent RecD2 DNA helicase OB-fold" evidence="7">
    <location>
        <begin position="6"/>
        <end position="84"/>
    </location>
</feature>
<dbReference type="InterPro" id="IPR041451">
    <property type="entry name" value="RecD2_SH13"/>
</dbReference>
<reference evidence="8 9" key="1">
    <citation type="submission" date="2018-03" db="EMBL/GenBank/DDBJ databases">
        <title>Bacillus urumqiensis sp. nov., a moderately haloalkaliphilic bacterium isolated from a salt lake.</title>
        <authorList>
            <person name="Zhao B."/>
            <person name="Liao Z."/>
        </authorList>
    </citation>
    <scope>NUCLEOTIDE SEQUENCE [LARGE SCALE GENOMIC DNA]</scope>
    <source>
        <strain evidence="8 9">BZ-SZ-XJ18</strain>
    </source>
</reference>
<comment type="caution">
    <text evidence="8">The sequence shown here is derived from an EMBL/GenBank/DDBJ whole genome shotgun (WGS) entry which is preliminary data.</text>
</comment>
<dbReference type="EMBL" id="PVNS01000010">
    <property type="protein sequence ID" value="PRO65027.1"/>
    <property type="molecule type" value="Genomic_DNA"/>
</dbReference>
<dbReference type="NCBIfam" id="TIGR01448">
    <property type="entry name" value="recD_rel"/>
    <property type="match status" value="1"/>
</dbReference>
<dbReference type="InterPro" id="IPR027785">
    <property type="entry name" value="UvrD-like_helicase_C"/>
</dbReference>
<dbReference type="GO" id="GO:0006310">
    <property type="term" value="P:DNA recombination"/>
    <property type="evidence" value="ECO:0007669"/>
    <property type="project" value="InterPro"/>
</dbReference>
<dbReference type="PANTHER" id="PTHR43788">
    <property type="entry name" value="DNA2/NAM7 HELICASE FAMILY MEMBER"/>
    <property type="match status" value="1"/>
</dbReference>
<comment type="function">
    <text evidence="3">DNA-dependent ATPase and ATP-dependent 5'-3' DNA helicase. Has no activity on blunt DNA or DNA with 3'-overhangs, requires at least 10 bases of 5'-ssDNA for helicase activity.</text>
</comment>
<dbReference type="Pfam" id="PF13245">
    <property type="entry name" value="AAA_19"/>
    <property type="match status" value="1"/>
</dbReference>
<dbReference type="InterPro" id="IPR027417">
    <property type="entry name" value="P-loop_NTPase"/>
</dbReference>
<comment type="catalytic activity">
    <reaction evidence="3">
        <text>ATP + H2O = ADP + phosphate + H(+)</text>
        <dbReference type="Rhea" id="RHEA:13065"/>
        <dbReference type="ChEBI" id="CHEBI:15377"/>
        <dbReference type="ChEBI" id="CHEBI:15378"/>
        <dbReference type="ChEBI" id="CHEBI:30616"/>
        <dbReference type="ChEBI" id="CHEBI:43474"/>
        <dbReference type="ChEBI" id="CHEBI:456216"/>
        <dbReference type="EC" id="5.6.2.3"/>
    </reaction>
</comment>
<evidence type="ECO:0000313" key="9">
    <source>
        <dbReference type="Proteomes" id="UP000243650"/>
    </source>
</evidence>
<gene>
    <name evidence="3" type="primary">recD2</name>
    <name evidence="8" type="ORF">C6I21_11295</name>
</gene>
<dbReference type="Pfam" id="PF14490">
    <property type="entry name" value="HHH_RecD2"/>
    <property type="match status" value="1"/>
</dbReference>
<keyword evidence="3 8" id="KW-0347">Helicase</keyword>
<dbReference type="HAMAP" id="MF_01488">
    <property type="entry name" value="RecD2"/>
    <property type="match status" value="1"/>
</dbReference>
<dbReference type="GO" id="GO:0016887">
    <property type="term" value="F:ATP hydrolysis activity"/>
    <property type="evidence" value="ECO:0007669"/>
    <property type="project" value="RHEA"/>
</dbReference>
<dbReference type="GO" id="GO:0043139">
    <property type="term" value="F:5'-3' DNA helicase activity"/>
    <property type="evidence" value="ECO:0007669"/>
    <property type="project" value="UniProtKB-UniRule"/>
</dbReference>
<dbReference type="GO" id="GO:0017116">
    <property type="term" value="F:single-stranded DNA helicase activity"/>
    <property type="evidence" value="ECO:0007669"/>
    <property type="project" value="TreeGrafter"/>
</dbReference>
<dbReference type="SUPFAM" id="SSF47781">
    <property type="entry name" value="RuvA domain 2-like"/>
    <property type="match status" value="1"/>
</dbReference>
<dbReference type="Pfam" id="PF18335">
    <property type="entry name" value="SH3_13"/>
    <property type="match status" value="1"/>
</dbReference>
<dbReference type="CDD" id="cd18809">
    <property type="entry name" value="SF1_C_RecD"/>
    <property type="match status" value="1"/>
</dbReference>
<evidence type="ECO:0000259" key="7">
    <source>
        <dbReference type="Pfam" id="PF23139"/>
    </source>
</evidence>
<dbReference type="InterPro" id="IPR010994">
    <property type="entry name" value="RuvA_2-like"/>
</dbReference>
<dbReference type="InterPro" id="IPR006345">
    <property type="entry name" value="RecD2"/>
</dbReference>
<feature type="domain" description="UvrD-like helicase C-terminal" evidence="4">
    <location>
        <begin position="673"/>
        <end position="720"/>
    </location>
</feature>
<dbReference type="InterPro" id="IPR055446">
    <property type="entry name" value="RecD2_N_OB"/>
</dbReference>
<dbReference type="OrthoDB" id="9803432at2"/>
<keyword evidence="9" id="KW-1185">Reference proteome</keyword>